<keyword evidence="7" id="KW-1185">Reference proteome</keyword>
<feature type="repeat" description="ANK" evidence="3">
    <location>
        <begin position="1072"/>
        <end position="1098"/>
    </location>
</feature>
<dbReference type="InterPro" id="IPR027417">
    <property type="entry name" value="P-loop_NTPase"/>
</dbReference>
<feature type="repeat" description="ANK" evidence="3">
    <location>
        <begin position="811"/>
        <end position="843"/>
    </location>
</feature>
<feature type="repeat" description="ANK" evidence="3">
    <location>
        <begin position="1829"/>
        <end position="1861"/>
    </location>
</feature>
<protein>
    <recommendedName>
        <fullName evidence="5">Peptidase A2 domain-containing protein</fullName>
    </recommendedName>
</protein>
<dbReference type="SUPFAM" id="SSF48403">
    <property type="entry name" value="Ankyrin repeat"/>
    <property type="match status" value="5"/>
</dbReference>
<dbReference type="PANTHER" id="PTHR24198">
    <property type="entry name" value="ANKYRIN REPEAT AND PROTEIN KINASE DOMAIN-CONTAINING PROTEIN"/>
    <property type="match status" value="1"/>
</dbReference>
<dbReference type="Proteomes" id="UP001521116">
    <property type="component" value="Unassembled WGS sequence"/>
</dbReference>
<keyword evidence="1" id="KW-0677">Repeat</keyword>
<feature type="repeat" description="ANK" evidence="3">
    <location>
        <begin position="1760"/>
        <end position="1792"/>
    </location>
</feature>
<feature type="repeat" description="ANK" evidence="3">
    <location>
        <begin position="907"/>
        <end position="939"/>
    </location>
</feature>
<dbReference type="Pfam" id="PF12796">
    <property type="entry name" value="Ank_2"/>
    <property type="match status" value="12"/>
</dbReference>
<evidence type="ECO:0000256" key="3">
    <source>
        <dbReference type="PROSITE-ProRule" id="PRU00023"/>
    </source>
</evidence>
<feature type="repeat" description="ANK" evidence="3">
    <location>
        <begin position="1530"/>
        <end position="1562"/>
    </location>
</feature>
<dbReference type="PROSITE" id="PS50175">
    <property type="entry name" value="ASP_PROT_RETROV"/>
    <property type="match status" value="1"/>
</dbReference>
<dbReference type="InterPro" id="IPR002110">
    <property type="entry name" value="Ankyrin_rpt"/>
</dbReference>
<comment type="caution">
    <text evidence="6">The sequence shown here is derived from an EMBL/GenBank/DDBJ whole genome shotgun (WGS) entry which is preliminary data.</text>
</comment>
<feature type="repeat" description="ANK" evidence="3">
    <location>
        <begin position="742"/>
        <end position="767"/>
    </location>
</feature>
<dbReference type="Gene3D" id="1.25.40.20">
    <property type="entry name" value="Ankyrin repeat-containing domain"/>
    <property type="match status" value="9"/>
</dbReference>
<dbReference type="Pfam" id="PF13637">
    <property type="entry name" value="Ank_4"/>
    <property type="match status" value="2"/>
</dbReference>
<feature type="repeat" description="ANK" evidence="3">
    <location>
        <begin position="777"/>
        <end position="802"/>
    </location>
</feature>
<dbReference type="PANTHER" id="PTHR24198:SF165">
    <property type="entry name" value="ANKYRIN REPEAT-CONTAINING PROTEIN-RELATED"/>
    <property type="match status" value="1"/>
</dbReference>
<feature type="repeat" description="ANK" evidence="3">
    <location>
        <begin position="1465"/>
        <end position="1496"/>
    </location>
</feature>
<gene>
    <name evidence="6" type="ORF">SLS56_003282</name>
</gene>
<feature type="repeat" description="ANK" evidence="3">
    <location>
        <begin position="709"/>
        <end position="741"/>
    </location>
</feature>
<dbReference type="SUPFAM" id="SSF52540">
    <property type="entry name" value="P-loop containing nucleoside triphosphate hydrolases"/>
    <property type="match status" value="1"/>
</dbReference>
<evidence type="ECO:0000256" key="1">
    <source>
        <dbReference type="ARBA" id="ARBA00022737"/>
    </source>
</evidence>
<feature type="repeat" description="ANK" evidence="3">
    <location>
        <begin position="1597"/>
        <end position="1629"/>
    </location>
</feature>
<evidence type="ECO:0000256" key="2">
    <source>
        <dbReference type="ARBA" id="ARBA00023043"/>
    </source>
</evidence>
<feature type="repeat" description="ANK" evidence="3">
    <location>
        <begin position="940"/>
        <end position="965"/>
    </location>
</feature>
<feature type="repeat" description="ANK" evidence="3">
    <location>
        <begin position="1366"/>
        <end position="1398"/>
    </location>
</feature>
<dbReference type="InterPro" id="IPR038305">
    <property type="entry name" value="HeLo_sf"/>
</dbReference>
<keyword evidence="2 3" id="KW-0040">ANK repeat</keyword>
<dbReference type="InterPro" id="IPR056884">
    <property type="entry name" value="NPHP3-like_N"/>
</dbReference>
<evidence type="ECO:0000259" key="5">
    <source>
        <dbReference type="PROSITE" id="PS50175"/>
    </source>
</evidence>
<evidence type="ECO:0000313" key="7">
    <source>
        <dbReference type="Proteomes" id="UP001521116"/>
    </source>
</evidence>
<dbReference type="PROSITE" id="PS50297">
    <property type="entry name" value="ANK_REP_REGION"/>
    <property type="match status" value="29"/>
</dbReference>
<feature type="repeat" description="ANK" evidence="3">
    <location>
        <begin position="1300"/>
        <end position="1326"/>
    </location>
</feature>
<dbReference type="EMBL" id="JAJVDC020000026">
    <property type="protein sequence ID" value="KAL1632792.1"/>
    <property type="molecule type" value="Genomic_DNA"/>
</dbReference>
<feature type="repeat" description="ANK" evidence="3">
    <location>
        <begin position="1497"/>
        <end position="1529"/>
    </location>
</feature>
<feature type="repeat" description="ANK" evidence="3">
    <location>
        <begin position="1104"/>
        <end position="1136"/>
    </location>
</feature>
<feature type="repeat" description="ANK" evidence="3">
    <location>
        <begin position="1137"/>
        <end position="1169"/>
    </location>
</feature>
<feature type="repeat" description="ANK" evidence="3">
    <location>
        <begin position="1039"/>
        <end position="1071"/>
    </location>
</feature>
<proteinExistence type="predicted"/>
<accession>A0ABR3T081</accession>
<feature type="repeat" description="ANK" evidence="3">
    <location>
        <begin position="1006"/>
        <end position="1038"/>
    </location>
</feature>
<feature type="region of interest" description="Disordered" evidence="4">
    <location>
        <begin position="105"/>
        <end position="139"/>
    </location>
</feature>
<dbReference type="Pfam" id="PF00023">
    <property type="entry name" value="Ank"/>
    <property type="match status" value="4"/>
</dbReference>
<feature type="repeat" description="ANK" evidence="3">
    <location>
        <begin position="1170"/>
        <end position="1202"/>
    </location>
</feature>
<dbReference type="PROSITE" id="PS50088">
    <property type="entry name" value="ANK_REPEAT"/>
    <property type="match status" value="31"/>
</dbReference>
<feature type="repeat" description="ANK" evidence="3">
    <location>
        <begin position="1727"/>
        <end position="1759"/>
    </location>
</feature>
<feature type="repeat" description="ANK" evidence="3">
    <location>
        <begin position="1236"/>
        <end position="1268"/>
    </location>
</feature>
<feature type="repeat" description="ANK" evidence="3">
    <location>
        <begin position="1694"/>
        <end position="1726"/>
    </location>
</feature>
<sequence length="2026" mass="221959">MDAAGFVFSVPANVSGTVAFGHQVHFARQFDRDSGNAAAQLKFLNHHLEKWKRSVGITADDEVEEGYDEELESPDIWDMVQDHLENFQWYNLDVARRLSKLGVERPARTKTSSGKLEPGARFHSRPGGDRPKSPLPSAKGISWGFGRDKLVWNGLEKMKEIVEALYEIVPLKDSQSSKDSEEKAGSNFEDIIRTWIWQLIRRTPSVIGSIWEHMNSRDIGRGTVASQTDVWKIWTGLLSKSPGCVIVIDGFDEFNESYRRQSQFLRKIKEAATQTKTSVLVTSRNEGDIREDLLSPSQDASSIITLECLVSKELVRADLDRLASAEINRRLGGKSDEVKQELSSRLAEKSDGMFLWIKQQNLDQLRPTKNTNQLRQIVEKMPRTLMDTYMRTWRDIESRADDDRERTLAMLRLVAFSFRPLTVTEITEALLVTLHATSLNIDDWPDEINEEYIKSEIKGLCGSLIDVRASGDDDPPGSRTLHLAHASVKEFLLHKLCTIAEEGDPEASKLEEHHTELAKLCLQYVCYPEVWQPALLPEDRRIPCTFRDYASEFWEKHALQAKQDDEMVLDLQKVLLDADNSTFYSWTAVRIDNDPRIQPHLKDGVKEFRPGNPLNMALDLGLVQAAEWLVSTKPDLVCRRTHNNATPLHTACSKGHLAIVKRLLKNGALKDDNTAPQNTPLNYAAMNGHEDVVACLIDFGTNINLPDLSGSTALRHACDYKHTQIALLLLEQGADPTIIGNDNTSPLYAACRIGNLTLLSRLLEKGAGKTTALARNDGSTPLYLCAELNHSNFASILLENGAKEAIHMKYQGFTPLHMAATKGHIEMLQILLDHGADSNATDKSGRTALHDASSVEAVKLLLKNGANVEAMDNEHSTPFHAAAFACRHDISGHLLDIGANWKGRKDGGWTILHFSAGAGFLDIVQRLVDAGADPNVTTDTGVTPMMQAAANGRLSVIEYLIKLGAKNVASRSGWLPVHDATNSGHLDAVKLLLDREPSSLNAKSEQGETILWLAVKESRSAVAEYLLNRGADVTIAEKSGWTPLHSAAEWNRMEMVRSLVGHGADVNAKGGSGFTPLRFAVTRGNVDVAAYLLEHGADSSEFLDGLGLLHVAAQNNFLEMVKLLLKYRIDLDIKSLGGWTPLACSARNGHQDVTVFLLAQGANLSIQDAGGWDPLTGAASNGHVSVVELLLKHGAEVSAQANDGWTALRAAAQNGHADIVDLLLNRGADTEKRDNEGCTALRCSAAKGHSDIVARLLKHGADATSLCSKGYLPLHASYDHVETIKILLDHGIDVNAKDPDGWTVLRWAIREGAYEAVVYLLSRGADAVTACSNGYAPLHAAASVNRARIIQALLDHGVDIETKDPTGWTALRWAASQGRYEATVYLLSRGANASTTCSSGFTPLHSATDHKHTNIIQALLDHGVDIEEKAPDGWGALSFATSVSSYESVVYLLSRGAKTSTASSSGWTPLHIAADKSLQITEVLLDHGADVEAKSADGKNALCCAVKAERLDIVEYLLKRGADLASTCNEGLTSLHTATTRGYHDIVKCLVDHGADMELDNNRSGMSALYVAAYYGHIDIASFLIDRGASLTAELRSGYTPIHGAAWGNQLEMVKLLTNHGAEFKSPGKISPLHAAASGGYIGVAEYLLDMGVDVQVEYKQGFTPLHEASQEKQTEMIVFLLDHGADISSKQHDGRQPLHIAADHGHVGVMDVLLARGASVSAKDYYEWTPLDVAAERNHEEAVRRLLEHGADPNVINHDGRNALYFATASGSTACFKLLLDSVADFDALMTSSPWSPFNHAARAGLNEILQILLDRRPPNSYFKPDFEGRSALHMAALSGNVSTFDLLVSSGFNPTAKDPRGRTVLHYAAASSSVDLVQRILQLPCSAELIQQESSFTPLHWAARAGNPLLIATLKSAGIQETAVKTNFPKKSTYWTPWALAEFFQNAKLLSETDYPLELREPPSGVSAGKEYYNFNCDSCETDIIGPRFICYECNFLDYCFMCREGADVLHPNHEFCRIAVESS</sequence>
<feature type="repeat" description="ANK" evidence="3">
    <location>
        <begin position="1203"/>
        <end position="1235"/>
    </location>
</feature>
<evidence type="ECO:0000256" key="4">
    <source>
        <dbReference type="SAM" id="MobiDB-lite"/>
    </source>
</evidence>
<feature type="repeat" description="ANK" evidence="3">
    <location>
        <begin position="1564"/>
        <end position="1596"/>
    </location>
</feature>
<dbReference type="SUPFAM" id="SSF57850">
    <property type="entry name" value="RING/U-box"/>
    <property type="match status" value="1"/>
</dbReference>
<dbReference type="Gene3D" id="1.20.120.1020">
    <property type="entry name" value="Prion-inhibition and propagation, HeLo domain"/>
    <property type="match status" value="1"/>
</dbReference>
<dbReference type="InterPro" id="IPR001995">
    <property type="entry name" value="Peptidase_A2_cat"/>
</dbReference>
<feature type="repeat" description="ANK" evidence="3">
    <location>
        <begin position="643"/>
        <end position="668"/>
    </location>
</feature>
<dbReference type="PRINTS" id="PR01415">
    <property type="entry name" value="ANKYRIN"/>
</dbReference>
<dbReference type="SMART" id="SM00248">
    <property type="entry name" value="ANK"/>
    <property type="match status" value="39"/>
</dbReference>
<feature type="repeat" description="ANK" evidence="3">
    <location>
        <begin position="1661"/>
        <end position="1693"/>
    </location>
</feature>
<feature type="repeat" description="ANK" evidence="3">
    <location>
        <begin position="1333"/>
        <end position="1365"/>
    </location>
</feature>
<feature type="domain" description="Peptidase A2" evidence="5">
    <location>
        <begin position="1023"/>
        <end position="1069"/>
    </location>
</feature>
<name>A0ABR3T081_9PEZI</name>
<evidence type="ECO:0000313" key="6">
    <source>
        <dbReference type="EMBL" id="KAL1632792.1"/>
    </source>
</evidence>
<feature type="repeat" description="ANK" evidence="3">
    <location>
        <begin position="676"/>
        <end position="708"/>
    </location>
</feature>
<feature type="repeat" description="ANK" evidence="3">
    <location>
        <begin position="1628"/>
        <end position="1660"/>
    </location>
</feature>
<dbReference type="InterPro" id="IPR036770">
    <property type="entry name" value="Ankyrin_rpt-contain_sf"/>
</dbReference>
<feature type="repeat" description="ANK" evidence="3">
    <location>
        <begin position="1399"/>
        <end position="1431"/>
    </location>
</feature>
<dbReference type="Pfam" id="PF24883">
    <property type="entry name" value="NPHP3_N"/>
    <property type="match status" value="1"/>
</dbReference>
<reference evidence="6 7" key="1">
    <citation type="submission" date="2024-02" db="EMBL/GenBank/DDBJ databases">
        <title>De novo assembly and annotation of 12 fungi associated with fruit tree decline syndrome in Ontario, Canada.</title>
        <authorList>
            <person name="Sulman M."/>
            <person name="Ellouze W."/>
            <person name="Ilyukhin E."/>
        </authorList>
    </citation>
    <scope>NUCLEOTIDE SEQUENCE [LARGE SCALE GENOMIC DNA]</scope>
    <source>
        <strain evidence="6 7">M1-105</strain>
    </source>
</reference>
<organism evidence="6 7">
    <name type="scientific">Neofusicoccum ribis</name>
    <dbReference type="NCBI Taxonomy" id="45134"/>
    <lineage>
        <taxon>Eukaryota</taxon>
        <taxon>Fungi</taxon>
        <taxon>Dikarya</taxon>
        <taxon>Ascomycota</taxon>
        <taxon>Pezizomycotina</taxon>
        <taxon>Dothideomycetes</taxon>
        <taxon>Dothideomycetes incertae sedis</taxon>
        <taxon>Botryosphaeriales</taxon>
        <taxon>Botryosphaeriaceae</taxon>
        <taxon>Neofusicoccum</taxon>
    </lineage>
</organism>